<evidence type="ECO:0008006" key="3">
    <source>
        <dbReference type="Google" id="ProtNLM"/>
    </source>
</evidence>
<evidence type="ECO:0000313" key="2">
    <source>
        <dbReference type="Proteomes" id="UP001197974"/>
    </source>
</evidence>
<dbReference type="Proteomes" id="UP001197974">
    <property type="component" value="Chromosome"/>
</dbReference>
<protein>
    <recommendedName>
        <fullName evidence="3">YkzI</fullName>
    </recommendedName>
</protein>
<reference evidence="1 2" key="1">
    <citation type="submission" date="2023-06" db="EMBL/GenBank/DDBJ databases">
        <title>Five Gram-positive bacteria isolated from mangrove sediments in Shenzhen, Guangdong, China.</title>
        <authorList>
            <person name="Yu S."/>
            <person name="Zheng W."/>
            <person name="Huang Y."/>
        </authorList>
    </citation>
    <scope>NUCLEOTIDE SEQUENCE [LARGE SCALE GENOMIC DNA]</scope>
    <source>
        <strain evidence="1 2">SaN35-3</strain>
    </source>
</reference>
<keyword evidence="2" id="KW-1185">Reference proteome</keyword>
<dbReference type="EMBL" id="CP129013">
    <property type="protein sequence ID" value="WLR43302.1"/>
    <property type="molecule type" value="Genomic_DNA"/>
</dbReference>
<organism evidence="1 2">
    <name type="scientific">Bacillus carboniphilus</name>
    <dbReference type="NCBI Taxonomy" id="86663"/>
    <lineage>
        <taxon>Bacteria</taxon>
        <taxon>Bacillati</taxon>
        <taxon>Bacillota</taxon>
        <taxon>Bacilli</taxon>
        <taxon>Bacillales</taxon>
        <taxon>Bacillaceae</taxon>
        <taxon>Bacillus</taxon>
    </lineage>
</organism>
<accession>A0ABY9JV85</accession>
<sequence length="62" mass="7315">MEKVKNGNYKQPNGDQIGIIRLEIDYELATLFEAMQENDTDKKQTTLDKLEALREKWLMVKE</sequence>
<gene>
    <name evidence="1" type="ORF">LC087_03685</name>
</gene>
<dbReference type="RefSeq" id="WP_226539682.1">
    <property type="nucleotide sequence ID" value="NZ_CP129013.1"/>
</dbReference>
<evidence type="ECO:0000313" key="1">
    <source>
        <dbReference type="EMBL" id="WLR43302.1"/>
    </source>
</evidence>
<proteinExistence type="predicted"/>
<name>A0ABY9JV85_9BACI</name>